<sequence>MRERAQARVEEVLGRLAGPGGEGGFQVAAYLDGEPLVDAHTGVPGPDTLVHGFSIGKGFAATLVHVLAGRGLIDYDGGRGLGRAAGAAEGAWEPRERGRSPSPLRSPEGRPRVPSPLGGRETACGTPREACRKHRGTPC</sequence>
<keyword evidence="4" id="KW-1185">Reference proteome</keyword>
<evidence type="ECO:0000313" key="4">
    <source>
        <dbReference type="Proteomes" id="UP000812013"/>
    </source>
</evidence>
<dbReference type="SUPFAM" id="SSF56601">
    <property type="entry name" value="beta-lactamase/transpeptidase-like"/>
    <property type="match status" value="1"/>
</dbReference>
<feature type="region of interest" description="Disordered" evidence="1">
    <location>
        <begin position="83"/>
        <end position="139"/>
    </location>
</feature>
<dbReference type="Gene3D" id="3.40.710.10">
    <property type="entry name" value="DD-peptidase/beta-lactamase superfamily"/>
    <property type="match status" value="1"/>
</dbReference>
<dbReference type="Proteomes" id="UP000812013">
    <property type="component" value="Unassembled WGS sequence"/>
</dbReference>
<feature type="domain" description="Beta-lactamase-related" evidence="2">
    <location>
        <begin position="21"/>
        <end position="76"/>
    </location>
</feature>
<evidence type="ECO:0000313" key="3">
    <source>
        <dbReference type="EMBL" id="MBW5486156.1"/>
    </source>
</evidence>
<accession>A0ABS6ZHH7</accession>
<reference evidence="3 4" key="1">
    <citation type="submission" date="2019-12" db="EMBL/GenBank/DDBJ databases">
        <title>Genome sequence of Streptomyces bambusae.</title>
        <authorList>
            <person name="Bansal K."/>
            <person name="Choksket S."/>
            <person name="Korpole S."/>
            <person name="Patil P.B."/>
        </authorList>
    </citation>
    <scope>NUCLEOTIDE SEQUENCE [LARGE SCALE GENOMIC DNA]</scope>
    <source>
        <strain evidence="3 4">SK60</strain>
    </source>
</reference>
<dbReference type="EMBL" id="WTFF01000349">
    <property type="protein sequence ID" value="MBW5486156.1"/>
    <property type="molecule type" value="Genomic_DNA"/>
</dbReference>
<gene>
    <name evidence="3" type="ORF">GPJ59_30915</name>
</gene>
<evidence type="ECO:0000259" key="2">
    <source>
        <dbReference type="Pfam" id="PF00144"/>
    </source>
</evidence>
<dbReference type="Pfam" id="PF00144">
    <property type="entry name" value="Beta-lactamase"/>
    <property type="match status" value="1"/>
</dbReference>
<dbReference type="GO" id="GO:0016787">
    <property type="term" value="F:hydrolase activity"/>
    <property type="evidence" value="ECO:0007669"/>
    <property type="project" value="UniProtKB-KW"/>
</dbReference>
<dbReference type="InterPro" id="IPR001466">
    <property type="entry name" value="Beta-lactam-related"/>
</dbReference>
<comment type="caution">
    <text evidence="3">The sequence shown here is derived from an EMBL/GenBank/DDBJ whole genome shotgun (WGS) entry which is preliminary data.</text>
</comment>
<proteinExistence type="predicted"/>
<protein>
    <submittedName>
        <fullName evidence="3">Serine hydrolase</fullName>
    </submittedName>
</protein>
<evidence type="ECO:0000256" key="1">
    <source>
        <dbReference type="SAM" id="MobiDB-lite"/>
    </source>
</evidence>
<keyword evidence="3" id="KW-0378">Hydrolase</keyword>
<dbReference type="InterPro" id="IPR012338">
    <property type="entry name" value="Beta-lactam/transpept-like"/>
</dbReference>
<name>A0ABS6ZHH7_9ACTN</name>
<organism evidence="3 4">
    <name type="scientific">Streptomyces bambusae</name>
    <dbReference type="NCBI Taxonomy" id="1550616"/>
    <lineage>
        <taxon>Bacteria</taxon>
        <taxon>Bacillati</taxon>
        <taxon>Actinomycetota</taxon>
        <taxon>Actinomycetes</taxon>
        <taxon>Kitasatosporales</taxon>
        <taxon>Streptomycetaceae</taxon>
        <taxon>Streptomyces</taxon>
    </lineage>
</organism>
<dbReference type="RefSeq" id="WP_219671238.1">
    <property type="nucleotide sequence ID" value="NZ_WTFF01000349.1"/>
</dbReference>